<evidence type="ECO:0000256" key="3">
    <source>
        <dbReference type="ARBA" id="ARBA00023110"/>
    </source>
</evidence>
<feature type="compositionally biased region" description="Low complexity" evidence="7">
    <location>
        <begin position="45"/>
        <end position="64"/>
    </location>
</feature>
<feature type="domain" description="PPIase FKBP-type" evidence="9">
    <location>
        <begin position="116"/>
        <end position="204"/>
    </location>
</feature>
<feature type="chain" id="PRO_5045500642" description="Peptidyl-prolyl cis-trans isomerase" evidence="8">
    <location>
        <begin position="25"/>
        <end position="204"/>
    </location>
</feature>
<keyword evidence="3 5" id="KW-0697">Rotamase</keyword>
<comment type="catalytic activity">
    <reaction evidence="1 5 6">
        <text>[protein]-peptidylproline (omega=180) = [protein]-peptidylproline (omega=0)</text>
        <dbReference type="Rhea" id="RHEA:16237"/>
        <dbReference type="Rhea" id="RHEA-COMP:10747"/>
        <dbReference type="Rhea" id="RHEA-COMP:10748"/>
        <dbReference type="ChEBI" id="CHEBI:83833"/>
        <dbReference type="ChEBI" id="CHEBI:83834"/>
        <dbReference type="EC" id="5.2.1.8"/>
    </reaction>
</comment>
<evidence type="ECO:0000256" key="6">
    <source>
        <dbReference type="RuleBase" id="RU003915"/>
    </source>
</evidence>
<dbReference type="SUPFAM" id="SSF54534">
    <property type="entry name" value="FKBP-like"/>
    <property type="match status" value="1"/>
</dbReference>
<dbReference type="PROSITE" id="PS50059">
    <property type="entry name" value="FKBP_PPIASE"/>
    <property type="match status" value="1"/>
</dbReference>
<feature type="signal peptide" evidence="8">
    <location>
        <begin position="1"/>
        <end position="24"/>
    </location>
</feature>
<evidence type="ECO:0000313" key="11">
    <source>
        <dbReference type="Proteomes" id="UP000763557"/>
    </source>
</evidence>
<sequence>MRIAGKVTMVSVALVAAATLSACANSEQASTGSPTRTSTPPPPSTTSARSTATTSATTATAGATNPAGAECTADDIQVTGDFGQKPTITIPATCQPPKQLLIKDLKPGTGAEIKTGSSIQANYLLQTWSDKKLVDNSFDRGQPLEVQVGSGQVIQGWEQGLLGLKQNGRRLLVIPPDLGYGAQGKPPVKPNETLVFVTDAVQVS</sequence>
<reference evidence="10 11" key="1">
    <citation type="submission" date="2020-01" db="EMBL/GenBank/DDBJ databases">
        <title>Kibdelosporangium persica a novel Actinomycetes from a hot desert in Iran.</title>
        <authorList>
            <person name="Safaei N."/>
            <person name="Zaburannyi N."/>
            <person name="Mueller R."/>
            <person name="Wink J."/>
        </authorList>
    </citation>
    <scope>NUCLEOTIDE SEQUENCE [LARGE SCALE GENOMIC DNA]</scope>
    <source>
        <strain evidence="10 11">4NS15</strain>
    </source>
</reference>
<protein>
    <recommendedName>
        <fullName evidence="6">Peptidyl-prolyl cis-trans isomerase</fullName>
        <ecNumber evidence="6">5.2.1.8</ecNumber>
    </recommendedName>
</protein>
<feature type="compositionally biased region" description="Low complexity" evidence="7">
    <location>
        <begin position="25"/>
        <end position="38"/>
    </location>
</feature>
<dbReference type="EC" id="5.2.1.8" evidence="6"/>
<dbReference type="GO" id="GO:0016853">
    <property type="term" value="F:isomerase activity"/>
    <property type="evidence" value="ECO:0007669"/>
    <property type="project" value="UniProtKB-KW"/>
</dbReference>
<proteinExistence type="inferred from homology"/>
<keyword evidence="8" id="KW-0732">Signal</keyword>
<dbReference type="PANTHER" id="PTHR43811">
    <property type="entry name" value="FKBP-TYPE PEPTIDYL-PROLYL CIS-TRANS ISOMERASE FKPA"/>
    <property type="match status" value="1"/>
</dbReference>
<evidence type="ECO:0000256" key="8">
    <source>
        <dbReference type="SAM" id="SignalP"/>
    </source>
</evidence>
<comment type="similarity">
    <text evidence="2 6">Belongs to the FKBP-type PPIase family.</text>
</comment>
<gene>
    <name evidence="10" type="ORF">GC106_14620</name>
</gene>
<evidence type="ECO:0000256" key="1">
    <source>
        <dbReference type="ARBA" id="ARBA00000971"/>
    </source>
</evidence>
<evidence type="ECO:0000256" key="2">
    <source>
        <dbReference type="ARBA" id="ARBA00006577"/>
    </source>
</evidence>
<dbReference type="RefSeq" id="WP_173125900.1">
    <property type="nucleotide sequence ID" value="NZ_CBCSGW010000007.1"/>
</dbReference>
<evidence type="ECO:0000256" key="5">
    <source>
        <dbReference type="PROSITE-ProRule" id="PRU00277"/>
    </source>
</evidence>
<feature type="region of interest" description="Disordered" evidence="7">
    <location>
        <begin position="25"/>
        <end position="68"/>
    </location>
</feature>
<accession>A0ABX2EYX7</accession>
<dbReference type="Proteomes" id="UP000763557">
    <property type="component" value="Unassembled WGS sequence"/>
</dbReference>
<evidence type="ECO:0000259" key="9">
    <source>
        <dbReference type="PROSITE" id="PS50059"/>
    </source>
</evidence>
<keyword evidence="11" id="KW-1185">Reference proteome</keyword>
<evidence type="ECO:0000256" key="7">
    <source>
        <dbReference type="SAM" id="MobiDB-lite"/>
    </source>
</evidence>
<organism evidence="10 11">
    <name type="scientific">Kibdelosporangium persicum</name>
    <dbReference type="NCBI Taxonomy" id="2698649"/>
    <lineage>
        <taxon>Bacteria</taxon>
        <taxon>Bacillati</taxon>
        <taxon>Actinomycetota</taxon>
        <taxon>Actinomycetes</taxon>
        <taxon>Pseudonocardiales</taxon>
        <taxon>Pseudonocardiaceae</taxon>
        <taxon>Kibdelosporangium</taxon>
    </lineage>
</organism>
<dbReference type="PROSITE" id="PS51257">
    <property type="entry name" value="PROKAR_LIPOPROTEIN"/>
    <property type="match status" value="1"/>
</dbReference>
<dbReference type="EMBL" id="JAAATY010000003">
    <property type="protein sequence ID" value="NRN64256.1"/>
    <property type="molecule type" value="Genomic_DNA"/>
</dbReference>
<comment type="caution">
    <text evidence="10">The sequence shown here is derived from an EMBL/GenBank/DDBJ whole genome shotgun (WGS) entry which is preliminary data.</text>
</comment>
<name>A0ABX2EYX7_9PSEU</name>
<dbReference type="Pfam" id="PF00254">
    <property type="entry name" value="FKBP_C"/>
    <property type="match status" value="1"/>
</dbReference>
<keyword evidence="4 5" id="KW-0413">Isomerase</keyword>
<dbReference type="InterPro" id="IPR001179">
    <property type="entry name" value="PPIase_FKBP_dom"/>
</dbReference>
<dbReference type="InterPro" id="IPR046357">
    <property type="entry name" value="PPIase_dom_sf"/>
</dbReference>
<dbReference type="PANTHER" id="PTHR43811:SF19">
    <property type="entry name" value="39 KDA FK506-BINDING NUCLEAR PROTEIN"/>
    <property type="match status" value="1"/>
</dbReference>
<evidence type="ECO:0000313" key="10">
    <source>
        <dbReference type="EMBL" id="NRN64256.1"/>
    </source>
</evidence>
<dbReference type="Gene3D" id="3.10.50.40">
    <property type="match status" value="1"/>
</dbReference>
<evidence type="ECO:0000256" key="4">
    <source>
        <dbReference type="ARBA" id="ARBA00023235"/>
    </source>
</evidence>